<sequence length="267" mass="28165">VGEGEEQHAGTGVAQFRDGGEGAEQERGDAQEAPRHPDEHAGGPRSPPAPPPPAGHGVHQHPVAVLADVGLDDPVDDAAEEGSERPAEPVRDVLRPEGQAQDEHQVGGGQVGQVDLRHVQAPPGQEEDGQHKQVSQQAAGADGEDECRQQSVQQVPGLPSVVTGRGVCGRGLAPVQGQELQEGPGRHPRRPATTSMRHHLGEAASHSPRPGCSPPPALDKKAVSARGRTCSLTYRPRLRLAEREIAAVCSLWGKVCRPLGRRKRLGL</sequence>
<feature type="compositionally biased region" description="Pro residues" evidence="1">
    <location>
        <begin position="45"/>
        <end position="54"/>
    </location>
</feature>
<feature type="region of interest" description="Disordered" evidence="1">
    <location>
        <begin position="1"/>
        <end position="153"/>
    </location>
</feature>
<feature type="compositionally biased region" description="Acidic residues" evidence="1">
    <location>
        <begin position="70"/>
        <end position="81"/>
    </location>
</feature>
<evidence type="ECO:0000313" key="2">
    <source>
        <dbReference type="Ensembl" id="ENSLCNP00005005853.1"/>
    </source>
</evidence>
<feature type="compositionally biased region" description="Basic and acidic residues" evidence="1">
    <location>
        <begin position="82"/>
        <end position="105"/>
    </location>
</feature>
<proteinExistence type="predicted"/>
<feature type="region of interest" description="Disordered" evidence="1">
    <location>
        <begin position="200"/>
        <end position="226"/>
    </location>
</feature>
<evidence type="ECO:0000313" key="3">
    <source>
        <dbReference type="Proteomes" id="UP000472241"/>
    </source>
</evidence>
<evidence type="ECO:0000256" key="1">
    <source>
        <dbReference type="SAM" id="MobiDB-lite"/>
    </source>
</evidence>
<reference evidence="2" key="1">
    <citation type="submission" date="2025-08" db="UniProtKB">
        <authorList>
            <consortium name="Ensembl"/>
        </authorList>
    </citation>
    <scope>IDENTIFICATION</scope>
</reference>
<accession>A0A667GD12</accession>
<name>A0A667GD12_LYNCA</name>
<reference evidence="2" key="2">
    <citation type="submission" date="2025-09" db="UniProtKB">
        <authorList>
            <consortium name="Ensembl"/>
        </authorList>
    </citation>
    <scope>IDENTIFICATION</scope>
</reference>
<organism evidence="2 3">
    <name type="scientific">Lynx canadensis</name>
    <name type="common">Canada lynx</name>
    <name type="synonym">Felis canadensis</name>
    <dbReference type="NCBI Taxonomy" id="61383"/>
    <lineage>
        <taxon>Eukaryota</taxon>
        <taxon>Metazoa</taxon>
        <taxon>Chordata</taxon>
        <taxon>Craniata</taxon>
        <taxon>Vertebrata</taxon>
        <taxon>Euteleostomi</taxon>
        <taxon>Mammalia</taxon>
        <taxon>Eutheria</taxon>
        <taxon>Laurasiatheria</taxon>
        <taxon>Carnivora</taxon>
        <taxon>Feliformia</taxon>
        <taxon>Felidae</taxon>
        <taxon>Felinae</taxon>
        <taxon>Lynx</taxon>
    </lineage>
</organism>
<dbReference type="Proteomes" id="UP000472241">
    <property type="component" value="Unplaced"/>
</dbReference>
<dbReference type="AlphaFoldDB" id="A0A667GD12"/>
<feature type="compositionally biased region" description="Basic and acidic residues" evidence="1">
    <location>
        <begin position="18"/>
        <end position="42"/>
    </location>
</feature>
<protein>
    <submittedName>
        <fullName evidence="2">Uncharacterized protein</fullName>
    </submittedName>
</protein>
<dbReference type="Ensembl" id="ENSLCNT00005006595.1">
    <property type="protein sequence ID" value="ENSLCNP00005005853.1"/>
    <property type="gene ID" value="ENSLCNG00005003922.1"/>
</dbReference>
<feature type="region of interest" description="Disordered" evidence="1">
    <location>
        <begin position="175"/>
        <end position="194"/>
    </location>
</feature>
<keyword evidence="3" id="KW-1185">Reference proteome</keyword>